<accession>A0A7W4W7M4</accession>
<sequence>MAQESGKKGIYKMTPEEAAAAANEFKQLPHLAADFFPFTPAGFGTVTGLTFFCTACEGPMPPEYVRLRHNQFPDNVNEIRAIGVCKDCRCLTRFMFRFREDGHMESLVGHQWRRFKLNEKPSGWKRVLRWLLPFGAAP</sequence>
<protein>
    <submittedName>
        <fullName evidence="1">Uncharacterized protein</fullName>
    </submittedName>
</protein>
<keyword evidence="2" id="KW-1185">Reference proteome</keyword>
<dbReference type="RefSeq" id="WP_183411685.1">
    <property type="nucleotide sequence ID" value="NZ_JACHWY010000004.1"/>
</dbReference>
<comment type="caution">
    <text evidence="1">The sequence shown here is derived from an EMBL/GenBank/DDBJ whole genome shotgun (WGS) entry which is preliminary data.</text>
</comment>
<proteinExistence type="predicted"/>
<dbReference type="AlphaFoldDB" id="A0A7W4W7M4"/>
<dbReference type="EMBL" id="JACHWY010000004">
    <property type="protein sequence ID" value="MBB3048895.1"/>
    <property type="molecule type" value="Genomic_DNA"/>
</dbReference>
<evidence type="ECO:0000313" key="1">
    <source>
        <dbReference type="EMBL" id="MBB3048895.1"/>
    </source>
</evidence>
<name>A0A7W4W7M4_9GAMM</name>
<evidence type="ECO:0000313" key="2">
    <source>
        <dbReference type="Proteomes" id="UP000537130"/>
    </source>
</evidence>
<organism evidence="1 2">
    <name type="scientific">Litorivivens lipolytica</name>
    <dbReference type="NCBI Taxonomy" id="1524264"/>
    <lineage>
        <taxon>Bacteria</taxon>
        <taxon>Pseudomonadati</taxon>
        <taxon>Pseudomonadota</taxon>
        <taxon>Gammaproteobacteria</taxon>
        <taxon>Litorivivens</taxon>
    </lineage>
</organism>
<gene>
    <name evidence="1" type="ORF">FHR99_003169</name>
</gene>
<dbReference type="Proteomes" id="UP000537130">
    <property type="component" value="Unassembled WGS sequence"/>
</dbReference>
<reference evidence="1 2" key="1">
    <citation type="submission" date="2020-08" db="EMBL/GenBank/DDBJ databases">
        <title>Genomic Encyclopedia of Type Strains, Phase III (KMG-III): the genomes of soil and plant-associated and newly described type strains.</title>
        <authorList>
            <person name="Whitman W."/>
        </authorList>
    </citation>
    <scope>NUCLEOTIDE SEQUENCE [LARGE SCALE GENOMIC DNA]</scope>
    <source>
        <strain evidence="1 2">CECT 8654</strain>
    </source>
</reference>